<keyword evidence="3 6" id="KW-1133">Transmembrane helix</keyword>
<feature type="domain" description="TM2" evidence="7">
    <location>
        <begin position="103"/>
        <end position="154"/>
    </location>
</feature>
<dbReference type="Pfam" id="PF05154">
    <property type="entry name" value="TM2"/>
    <property type="match status" value="1"/>
</dbReference>
<evidence type="ECO:0000256" key="3">
    <source>
        <dbReference type="ARBA" id="ARBA00022989"/>
    </source>
</evidence>
<dbReference type="RefSeq" id="WP_344732391.1">
    <property type="nucleotide sequence ID" value="NZ_BAAAZH010000010.1"/>
</dbReference>
<dbReference type="Proteomes" id="UP001501495">
    <property type="component" value="Unassembled WGS sequence"/>
</dbReference>
<organism evidence="8 9">
    <name type="scientific">Nocardioides fonticola</name>
    <dbReference type="NCBI Taxonomy" id="450363"/>
    <lineage>
        <taxon>Bacteria</taxon>
        <taxon>Bacillati</taxon>
        <taxon>Actinomycetota</taxon>
        <taxon>Actinomycetes</taxon>
        <taxon>Propionibacteriales</taxon>
        <taxon>Nocardioidaceae</taxon>
        <taxon>Nocardioides</taxon>
    </lineage>
</organism>
<dbReference type="EMBL" id="BAAAZH010000010">
    <property type="protein sequence ID" value="GAA4114322.1"/>
    <property type="molecule type" value="Genomic_DNA"/>
</dbReference>
<evidence type="ECO:0000259" key="7">
    <source>
        <dbReference type="Pfam" id="PF05154"/>
    </source>
</evidence>
<comment type="caution">
    <text evidence="8">The sequence shown here is derived from an EMBL/GenBank/DDBJ whole genome shotgun (WGS) entry which is preliminary data.</text>
</comment>
<evidence type="ECO:0000256" key="5">
    <source>
        <dbReference type="SAM" id="MobiDB-lite"/>
    </source>
</evidence>
<evidence type="ECO:0000313" key="9">
    <source>
        <dbReference type="Proteomes" id="UP001501495"/>
    </source>
</evidence>
<feature type="transmembrane region" description="Helical" evidence="6">
    <location>
        <begin position="107"/>
        <end position="125"/>
    </location>
</feature>
<accession>A0ABP7XFF7</accession>
<name>A0ABP7XFF7_9ACTN</name>
<keyword evidence="4 6" id="KW-0472">Membrane</keyword>
<reference evidence="9" key="1">
    <citation type="journal article" date="2019" name="Int. J. Syst. Evol. Microbiol.">
        <title>The Global Catalogue of Microorganisms (GCM) 10K type strain sequencing project: providing services to taxonomists for standard genome sequencing and annotation.</title>
        <authorList>
            <consortium name="The Broad Institute Genomics Platform"/>
            <consortium name="The Broad Institute Genome Sequencing Center for Infectious Disease"/>
            <person name="Wu L."/>
            <person name="Ma J."/>
        </authorList>
    </citation>
    <scope>NUCLEOTIDE SEQUENCE [LARGE SCALE GENOMIC DNA]</scope>
    <source>
        <strain evidence="9">JCM 16703</strain>
    </source>
</reference>
<keyword evidence="2 6" id="KW-0812">Transmembrane</keyword>
<gene>
    <name evidence="8" type="ORF">GCM10022215_12310</name>
</gene>
<dbReference type="InterPro" id="IPR007829">
    <property type="entry name" value="TM2"/>
</dbReference>
<protein>
    <recommendedName>
        <fullName evidence="7">TM2 domain-containing protein</fullName>
    </recommendedName>
</protein>
<evidence type="ECO:0000256" key="1">
    <source>
        <dbReference type="ARBA" id="ARBA00004141"/>
    </source>
</evidence>
<evidence type="ECO:0000313" key="8">
    <source>
        <dbReference type="EMBL" id="GAA4114322.1"/>
    </source>
</evidence>
<feature type="compositionally biased region" description="Low complexity" evidence="5">
    <location>
        <begin position="55"/>
        <end position="75"/>
    </location>
</feature>
<comment type="subcellular location">
    <subcellularLocation>
        <location evidence="1">Membrane</location>
        <topology evidence="1">Multi-pass membrane protein</topology>
    </subcellularLocation>
</comment>
<evidence type="ECO:0000256" key="6">
    <source>
        <dbReference type="SAM" id="Phobius"/>
    </source>
</evidence>
<evidence type="ECO:0000256" key="2">
    <source>
        <dbReference type="ARBA" id="ARBA00022692"/>
    </source>
</evidence>
<sequence length="171" mass="17929">MTTPPPEPSESVPPPNAPPPSSAPPPPPYGQTPPPPPPPGYPQPGQHPPPPPQGFPQQAHPQQGYPQQGYPQQGYPQGGYPPPGAVPGAPYGVHPVTGVPYSDKSKLIAGLLQILIPLGIGRFYIGDTKTGVWQLLVTIFTCGLGALWPFIDGIILLASDSKDPQGRPLRS</sequence>
<feature type="region of interest" description="Disordered" evidence="5">
    <location>
        <begin position="1"/>
        <end position="88"/>
    </location>
</feature>
<evidence type="ECO:0000256" key="4">
    <source>
        <dbReference type="ARBA" id="ARBA00023136"/>
    </source>
</evidence>
<proteinExistence type="predicted"/>
<keyword evidence="9" id="KW-1185">Reference proteome</keyword>
<feature type="compositionally biased region" description="Pro residues" evidence="5">
    <location>
        <begin position="1"/>
        <end position="54"/>
    </location>
</feature>
<feature type="transmembrane region" description="Helical" evidence="6">
    <location>
        <begin position="131"/>
        <end position="158"/>
    </location>
</feature>